<evidence type="ECO:0000256" key="1">
    <source>
        <dbReference type="SAM" id="MobiDB-lite"/>
    </source>
</evidence>
<proteinExistence type="predicted"/>
<protein>
    <submittedName>
        <fullName evidence="2">Uncharacterized protein</fullName>
    </submittedName>
</protein>
<comment type="caution">
    <text evidence="2">The sequence shown here is derived from an EMBL/GenBank/DDBJ whole genome shotgun (WGS) entry which is preliminary data.</text>
</comment>
<organism evidence="2">
    <name type="scientific">bioreactor metagenome</name>
    <dbReference type="NCBI Taxonomy" id="1076179"/>
    <lineage>
        <taxon>unclassified sequences</taxon>
        <taxon>metagenomes</taxon>
        <taxon>ecological metagenomes</taxon>
    </lineage>
</organism>
<evidence type="ECO:0000313" key="2">
    <source>
        <dbReference type="EMBL" id="MPL91900.1"/>
    </source>
</evidence>
<dbReference type="AlphaFoldDB" id="A0A644VL48"/>
<dbReference type="EMBL" id="VSSQ01000343">
    <property type="protein sequence ID" value="MPL91900.1"/>
    <property type="molecule type" value="Genomic_DNA"/>
</dbReference>
<name>A0A644VL48_9ZZZZ</name>
<accession>A0A644VL48</accession>
<sequence>MKSACSSGVANWHEAEEKALCAAEIFMQKCREQRRIPPNKKGQATAKPPAPTVQSQRCYQSSVRLKARARSSTEELTMMLSPDFMVS</sequence>
<feature type="region of interest" description="Disordered" evidence="1">
    <location>
        <begin position="35"/>
        <end position="58"/>
    </location>
</feature>
<gene>
    <name evidence="2" type="ORF">SDC9_37987</name>
</gene>
<reference evidence="2" key="1">
    <citation type="submission" date="2019-08" db="EMBL/GenBank/DDBJ databases">
        <authorList>
            <person name="Kucharzyk K."/>
            <person name="Murdoch R.W."/>
            <person name="Higgins S."/>
            <person name="Loffler F."/>
        </authorList>
    </citation>
    <scope>NUCLEOTIDE SEQUENCE</scope>
</reference>